<dbReference type="EMBL" id="CAJOBJ010232354">
    <property type="protein sequence ID" value="CAF5057650.1"/>
    <property type="molecule type" value="Genomic_DNA"/>
</dbReference>
<evidence type="ECO:0000313" key="3">
    <source>
        <dbReference type="EMBL" id="CAF5057650.1"/>
    </source>
</evidence>
<dbReference type="Proteomes" id="UP000681720">
    <property type="component" value="Unassembled WGS sequence"/>
</dbReference>
<protein>
    <submittedName>
        <fullName evidence="3">Uncharacterized protein</fullName>
    </submittedName>
</protein>
<dbReference type="EMBL" id="CAJOBH010208198">
    <property type="protein sequence ID" value="CAF5004410.1"/>
    <property type="molecule type" value="Genomic_DNA"/>
</dbReference>
<dbReference type="GO" id="GO:0045505">
    <property type="term" value="F:dynein intermediate chain binding"/>
    <property type="evidence" value="ECO:0007669"/>
    <property type="project" value="InterPro"/>
</dbReference>
<organism evidence="3 4">
    <name type="scientific">Rotaria magnacalcarata</name>
    <dbReference type="NCBI Taxonomy" id="392030"/>
    <lineage>
        <taxon>Eukaryota</taxon>
        <taxon>Metazoa</taxon>
        <taxon>Spiralia</taxon>
        <taxon>Gnathifera</taxon>
        <taxon>Rotifera</taxon>
        <taxon>Eurotatoria</taxon>
        <taxon>Bdelloidea</taxon>
        <taxon>Philodinida</taxon>
        <taxon>Philodinidae</taxon>
        <taxon>Rotaria</taxon>
    </lineage>
</organism>
<sequence>MCFRISDMSLCKIEKKHTYTLSEFTESQNQTLTQVAQRLQEFRDLVKDVVASACRTRLFEAGFVPDDFLHPTDSANDNLPGNSSSMPDSMDIDTLAQPPDKATYAEQANKRSHCRRLTNFIRLCDYLIVNTFHVLAVNSVQSLKNHFLEQLEATPNKDEIIGYVDEIKHKVDKAAVPEPVEDPAAENKLAQHQPPTQGHPPLIPGLRAPGDEDEAAKRHIPLFVTEMKLFIEALQYHPDSITFQGGIHHVINSFQETLLSIDNLIPDGAFDNFTRPYINEKYEDKTCGDGPDLRNMFTADYHFQDLIKDCSDSLEAGFNAAKIYADTFDEFHRFYVTNENTDIDALKVEQHDVEFFATSLATYTRQEKIAQLIDAKKPLGLLMIDSTHTKTKLEPSP</sequence>
<dbReference type="PANTHER" id="PTHR45703:SF36">
    <property type="entry name" value="DYNEIN HEAVY CHAIN, CYTOPLASMIC"/>
    <property type="match status" value="1"/>
</dbReference>
<gene>
    <name evidence="2" type="ORF">BYL167_LOCUS55514</name>
    <name evidence="3" type="ORF">GIL414_LOCUS60323</name>
</gene>
<dbReference type="Proteomes" id="UP000681967">
    <property type="component" value="Unassembled WGS sequence"/>
</dbReference>
<dbReference type="InterPro" id="IPR026983">
    <property type="entry name" value="DHC"/>
</dbReference>
<evidence type="ECO:0000313" key="2">
    <source>
        <dbReference type="EMBL" id="CAF5004410.1"/>
    </source>
</evidence>
<dbReference type="GO" id="GO:0007018">
    <property type="term" value="P:microtubule-based movement"/>
    <property type="evidence" value="ECO:0007669"/>
    <property type="project" value="InterPro"/>
</dbReference>
<dbReference type="PANTHER" id="PTHR45703">
    <property type="entry name" value="DYNEIN HEAVY CHAIN"/>
    <property type="match status" value="1"/>
</dbReference>
<evidence type="ECO:0000256" key="1">
    <source>
        <dbReference type="SAM" id="MobiDB-lite"/>
    </source>
</evidence>
<proteinExistence type="predicted"/>
<accession>A0A8S3E8B8</accession>
<comment type="caution">
    <text evidence="3">The sequence shown here is derived from an EMBL/GenBank/DDBJ whole genome shotgun (WGS) entry which is preliminary data.</text>
</comment>
<dbReference type="AlphaFoldDB" id="A0A8S3E8B8"/>
<name>A0A8S3E8B8_9BILA</name>
<dbReference type="GO" id="GO:0030286">
    <property type="term" value="C:dynein complex"/>
    <property type="evidence" value="ECO:0007669"/>
    <property type="project" value="InterPro"/>
</dbReference>
<dbReference type="GO" id="GO:0051959">
    <property type="term" value="F:dynein light intermediate chain binding"/>
    <property type="evidence" value="ECO:0007669"/>
    <property type="project" value="InterPro"/>
</dbReference>
<evidence type="ECO:0000313" key="4">
    <source>
        <dbReference type="Proteomes" id="UP000681720"/>
    </source>
</evidence>
<reference evidence="3" key="1">
    <citation type="submission" date="2021-02" db="EMBL/GenBank/DDBJ databases">
        <authorList>
            <person name="Nowell W R."/>
        </authorList>
    </citation>
    <scope>NUCLEOTIDE SEQUENCE</scope>
</reference>
<feature type="non-terminal residue" evidence="3">
    <location>
        <position position="1"/>
    </location>
</feature>
<feature type="region of interest" description="Disordered" evidence="1">
    <location>
        <begin position="186"/>
        <end position="210"/>
    </location>
</feature>